<comment type="caution">
    <text evidence="2">The sequence shown here is derived from an EMBL/GenBank/DDBJ whole genome shotgun (WGS) entry which is preliminary data.</text>
</comment>
<evidence type="ECO:0000313" key="2">
    <source>
        <dbReference type="EMBL" id="KAK4013589.1"/>
    </source>
</evidence>
<keyword evidence="3" id="KW-1185">Reference proteome</keyword>
<name>A0ABQ9ZKZ2_9CRUS</name>
<evidence type="ECO:0008006" key="4">
    <source>
        <dbReference type="Google" id="ProtNLM"/>
    </source>
</evidence>
<dbReference type="Proteomes" id="UP001234178">
    <property type="component" value="Unassembled WGS sequence"/>
</dbReference>
<organism evidence="2 3">
    <name type="scientific">Daphnia magna</name>
    <dbReference type="NCBI Taxonomy" id="35525"/>
    <lineage>
        <taxon>Eukaryota</taxon>
        <taxon>Metazoa</taxon>
        <taxon>Ecdysozoa</taxon>
        <taxon>Arthropoda</taxon>
        <taxon>Crustacea</taxon>
        <taxon>Branchiopoda</taxon>
        <taxon>Diplostraca</taxon>
        <taxon>Cladocera</taxon>
        <taxon>Anomopoda</taxon>
        <taxon>Daphniidae</taxon>
        <taxon>Daphnia</taxon>
    </lineage>
</organism>
<dbReference type="EMBL" id="JAOYFB010000004">
    <property type="protein sequence ID" value="KAK4013589.1"/>
    <property type="molecule type" value="Genomic_DNA"/>
</dbReference>
<feature type="transmembrane region" description="Helical" evidence="1">
    <location>
        <begin position="12"/>
        <end position="29"/>
    </location>
</feature>
<accession>A0ABQ9ZKZ2</accession>
<keyword evidence="1" id="KW-0812">Transmembrane</keyword>
<evidence type="ECO:0000313" key="3">
    <source>
        <dbReference type="Proteomes" id="UP001234178"/>
    </source>
</evidence>
<gene>
    <name evidence="2" type="ORF">OUZ56_026142</name>
</gene>
<sequence>MNLATLELSTSAFVWLLFAMFVLVGTRMLRLLGNCDRLKNLTARCHLVWFSSLKGKPLKRAMVADEEKRFVKKVVKDFMAKITARASFSTVT</sequence>
<proteinExistence type="predicted"/>
<reference evidence="2 3" key="1">
    <citation type="journal article" date="2023" name="Nucleic Acids Res.">
        <title>The hologenome of Daphnia magna reveals possible DNA methylation and microbiome-mediated evolution of the host genome.</title>
        <authorList>
            <person name="Chaturvedi A."/>
            <person name="Li X."/>
            <person name="Dhandapani V."/>
            <person name="Marshall H."/>
            <person name="Kissane S."/>
            <person name="Cuenca-Cambronero M."/>
            <person name="Asole G."/>
            <person name="Calvet F."/>
            <person name="Ruiz-Romero M."/>
            <person name="Marangio P."/>
            <person name="Guigo R."/>
            <person name="Rago D."/>
            <person name="Mirbahai L."/>
            <person name="Eastwood N."/>
            <person name="Colbourne J.K."/>
            <person name="Zhou J."/>
            <person name="Mallon E."/>
            <person name="Orsini L."/>
        </authorList>
    </citation>
    <scope>NUCLEOTIDE SEQUENCE [LARGE SCALE GENOMIC DNA]</scope>
    <source>
        <strain evidence="2">LRV0_1</strain>
    </source>
</reference>
<keyword evidence="1" id="KW-0472">Membrane</keyword>
<protein>
    <recommendedName>
        <fullName evidence="4">Secreted protein</fullName>
    </recommendedName>
</protein>
<keyword evidence="1" id="KW-1133">Transmembrane helix</keyword>
<evidence type="ECO:0000256" key="1">
    <source>
        <dbReference type="SAM" id="Phobius"/>
    </source>
</evidence>